<name>A0A7W9SUV3_ARMRO</name>
<evidence type="ECO:0000256" key="1">
    <source>
        <dbReference type="ARBA" id="ARBA00009820"/>
    </source>
</evidence>
<dbReference type="InterPro" id="IPR011659">
    <property type="entry name" value="WD40"/>
</dbReference>
<dbReference type="Pfam" id="PF07676">
    <property type="entry name" value="PD40"/>
    <property type="match status" value="3"/>
</dbReference>
<dbReference type="PANTHER" id="PTHR36842">
    <property type="entry name" value="PROTEIN TOLB HOMOLOG"/>
    <property type="match status" value="1"/>
</dbReference>
<reference evidence="2 3" key="1">
    <citation type="submission" date="2020-08" db="EMBL/GenBank/DDBJ databases">
        <title>Genomic Encyclopedia of Type Strains, Phase IV (KMG-IV): sequencing the most valuable type-strain genomes for metagenomic binning, comparative biology and taxonomic classification.</title>
        <authorList>
            <person name="Goeker M."/>
        </authorList>
    </citation>
    <scope>NUCLEOTIDE SEQUENCE [LARGE SCALE GENOMIC DNA]</scope>
    <source>
        <strain evidence="2 3">DSM 23562</strain>
    </source>
</reference>
<evidence type="ECO:0000313" key="3">
    <source>
        <dbReference type="Proteomes" id="UP000520814"/>
    </source>
</evidence>
<dbReference type="PANTHER" id="PTHR36842:SF1">
    <property type="entry name" value="PROTEIN TOLB"/>
    <property type="match status" value="1"/>
</dbReference>
<dbReference type="AlphaFoldDB" id="A0A7W9SUV3"/>
<dbReference type="Gene3D" id="2.120.10.30">
    <property type="entry name" value="TolB, C-terminal domain"/>
    <property type="match status" value="1"/>
</dbReference>
<evidence type="ECO:0000313" key="2">
    <source>
        <dbReference type="EMBL" id="MBB6053246.1"/>
    </source>
</evidence>
<dbReference type="InterPro" id="IPR015943">
    <property type="entry name" value="WD40/YVTN_repeat-like_dom_sf"/>
</dbReference>
<dbReference type="SUPFAM" id="SSF69304">
    <property type="entry name" value="Tricorn protease N-terminal domain"/>
    <property type="match status" value="1"/>
</dbReference>
<proteinExistence type="inferred from homology"/>
<protein>
    <submittedName>
        <fullName evidence="2">Tol biopolymer transport system component</fullName>
    </submittedName>
</protein>
<comment type="similarity">
    <text evidence="1">Belongs to the TolB family.</text>
</comment>
<organism evidence="2 3">
    <name type="scientific">Armatimonas rosea</name>
    <dbReference type="NCBI Taxonomy" id="685828"/>
    <lineage>
        <taxon>Bacteria</taxon>
        <taxon>Bacillati</taxon>
        <taxon>Armatimonadota</taxon>
        <taxon>Armatimonadia</taxon>
        <taxon>Armatimonadales</taxon>
        <taxon>Armatimonadaceae</taxon>
        <taxon>Armatimonas</taxon>
    </lineage>
</organism>
<dbReference type="EMBL" id="JACHGW010000006">
    <property type="protein sequence ID" value="MBB6053246.1"/>
    <property type="molecule type" value="Genomic_DNA"/>
</dbReference>
<dbReference type="RefSeq" id="WP_184203346.1">
    <property type="nucleotide sequence ID" value="NZ_JACHGW010000006.1"/>
</dbReference>
<gene>
    <name evidence="2" type="ORF">HNQ39_005080</name>
</gene>
<dbReference type="InterPro" id="IPR011042">
    <property type="entry name" value="6-blade_b-propeller_TolB-like"/>
</dbReference>
<keyword evidence="3" id="KW-1185">Reference proteome</keyword>
<comment type="caution">
    <text evidence="2">The sequence shown here is derived from an EMBL/GenBank/DDBJ whole genome shotgun (WGS) entry which is preliminary data.</text>
</comment>
<accession>A0A7W9SUV3</accession>
<dbReference type="Gene3D" id="2.130.10.10">
    <property type="entry name" value="YVTN repeat-like/Quinoprotein amine dehydrogenase"/>
    <property type="match status" value="1"/>
</dbReference>
<sequence>MSRTFDLSPDGRWLVFSPWGGKHLGLFLFDLVAREVKPLTAPGIYAYHPAFTPDGSAVIYSRTEKLYDDQSALWRVEVGSGENTPLLSKSRHFHGAPTVTPDGSRIVFMYSHWIGPNHTAGGIASVRIDGTDFTTHSGQDYRCAMNPHVALDNQTVAFWAYEDENTRNGIATVSLRTKAAPVYLYTKGGAVCNPRFAPVGTGFTFIADPQEFRHELFYADAPGAPARALGVFKKSGTSPRNPAFSPDGKTIYFLNDSSLWRIQTDGIGQECLADDTLFSDPPSWKDGKSSRRGCLSALAVFLTPGKSRLA</sequence>
<dbReference type="Proteomes" id="UP000520814">
    <property type="component" value="Unassembled WGS sequence"/>
</dbReference>